<keyword evidence="1 2" id="KW-0963">Cytoplasm</keyword>
<gene>
    <name evidence="3" type="ORF">C9I82_272</name>
</gene>
<sequence>MYWEYLFMNMYLKSLNRVVALGGGHGLGRVMVSLSHLGSRLTGIVVTSDNGGSSGRIRQSEGGIAWGDLRNCLNQLINKSNVISNIFNYRFKGIGDLSGHNLGNLILKALDNLSIRPLEVINIIRNLFKIESFLIPMTEKAVDLVAIDKNDILIYGETAIDILKLPPKYLKLYPDVSSTIEGLKFINKADLILIGPGSFYTSLIPILLVKEIALSLSNTKAIVVFIDNLSNEISLAASSLTVFEKILIMEKYIGGKMIDALIVTPDTNIKGVENRLIIRDFLGDVNMPYHHDIILLNKALDKIIKLKNY</sequence>
<dbReference type="InterPro" id="IPR010119">
    <property type="entry name" value="Gluconeogen_factor"/>
</dbReference>
<evidence type="ECO:0000256" key="1">
    <source>
        <dbReference type="ARBA" id="ARBA00022490"/>
    </source>
</evidence>
<dbReference type="HAMAP" id="MF_00973">
    <property type="entry name" value="Gluconeogen_factor"/>
    <property type="match status" value="1"/>
</dbReference>
<keyword evidence="4" id="KW-1185">Reference proteome</keyword>
<comment type="subcellular location">
    <subcellularLocation>
        <location evidence="2">Cytoplasm</location>
    </subcellularLocation>
</comment>
<dbReference type="PANTHER" id="PTHR30135:SF3">
    <property type="entry name" value="GLUCONEOGENESIS FACTOR-RELATED"/>
    <property type="match status" value="1"/>
</dbReference>
<dbReference type="Proteomes" id="UP000256856">
    <property type="component" value="Chromosome"/>
</dbReference>
<dbReference type="InterPro" id="IPR038136">
    <property type="entry name" value="CofD-like_dom_sf"/>
</dbReference>
<dbReference type="InterPro" id="IPR002882">
    <property type="entry name" value="CofD"/>
</dbReference>
<dbReference type="AlphaFoldDB" id="A0A346DZT3"/>
<proteinExistence type="inferred from homology"/>
<organism evidence="3 4">
    <name type="scientific">Candidatus Purcelliella pentastirinorum</name>
    <dbReference type="NCBI Taxonomy" id="472834"/>
    <lineage>
        <taxon>Bacteria</taxon>
        <taxon>Pseudomonadati</taxon>
        <taxon>Pseudomonadota</taxon>
        <taxon>Gammaproteobacteria</taxon>
        <taxon>Enterobacterales</taxon>
        <taxon>Enterobacteriaceae</taxon>
        <taxon>Candidatus Purcelliella</taxon>
    </lineage>
</organism>
<keyword evidence="3" id="KW-0808">Transferase</keyword>
<dbReference type="Gene3D" id="3.40.50.10680">
    <property type="entry name" value="CofD-like domains"/>
    <property type="match status" value="1"/>
</dbReference>
<comment type="similarity">
    <text evidence="2">Belongs to the gluconeogenesis factor family.</text>
</comment>
<evidence type="ECO:0000313" key="3">
    <source>
        <dbReference type="EMBL" id="AXN02238.1"/>
    </source>
</evidence>
<dbReference type="PANTHER" id="PTHR30135">
    <property type="entry name" value="UNCHARACTERIZED PROTEIN YVCK-RELATED"/>
    <property type="match status" value="1"/>
</dbReference>
<dbReference type="Pfam" id="PF01933">
    <property type="entry name" value="CofD"/>
    <property type="match status" value="1"/>
</dbReference>
<dbReference type="GO" id="GO:0008360">
    <property type="term" value="P:regulation of cell shape"/>
    <property type="evidence" value="ECO:0007669"/>
    <property type="project" value="UniProtKB-UniRule"/>
</dbReference>
<protein>
    <recommendedName>
        <fullName evidence="2">Putative gluconeogenesis factor</fullName>
    </recommendedName>
</protein>
<dbReference type="GO" id="GO:0005737">
    <property type="term" value="C:cytoplasm"/>
    <property type="evidence" value="ECO:0007669"/>
    <property type="project" value="UniProtKB-SubCell"/>
</dbReference>
<dbReference type="CDD" id="cd07187">
    <property type="entry name" value="YvcK_like"/>
    <property type="match status" value="1"/>
</dbReference>
<reference evidence="3 4" key="1">
    <citation type="submission" date="2018-03" db="EMBL/GenBank/DDBJ databases">
        <title>A parallel universe: an anciently diverged bacterial symbiosis in a Hawaiian planthopper (Hemiptera: Cixiidae) reveals rearranged nutritional responsibilities.</title>
        <authorList>
            <person name="Bennett G."/>
            <person name="Mao M."/>
        </authorList>
    </citation>
    <scope>NUCLEOTIDE SEQUENCE [LARGE SCALE GENOMIC DNA]</scope>
    <source>
        <strain evidence="3 4">OLIH</strain>
    </source>
</reference>
<dbReference type="NCBIfam" id="TIGR01826">
    <property type="entry name" value="CofD_related"/>
    <property type="match status" value="1"/>
</dbReference>
<dbReference type="GO" id="GO:0043743">
    <property type="term" value="F:LPPG:FO 2-phospho-L-lactate transferase activity"/>
    <property type="evidence" value="ECO:0007669"/>
    <property type="project" value="InterPro"/>
</dbReference>
<dbReference type="EMBL" id="CP028374">
    <property type="protein sequence ID" value="AXN02238.1"/>
    <property type="molecule type" value="Genomic_DNA"/>
</dbReference>
<dbReference type="SUPFAM" id="SSF142338">
    <property type="entry name" value="CofD-like"/>
    <property type="match status" value="1"/>
</dbReference>
<evidence type="ECO:0000313" key="4">
    <source>
        <dbReference type="Proteomes" id="UP000256856"/>
    </source>
</evidence>
<accession>A0A346DZT3</accession>
<name>A0A346DZT3_9ENTR</name>
<dbReference type="KEGG" id="ppet:C9I82_272"/>
<evidence type="ECO:0000256" key="2">
    <source>
        <dbReference type="HAMAP-Rule" id="MF_00973"/>
    </source>
</evidence>
<comment type="function">
    <text evidence="2">Required for morphogenesis under gluconeogenic growth conditions.</text>
</comment>